<dbReference type="RefSeq" id="NP_508680.1">
    <property type="nucleotide sequence ID" value="NM_076279.1"/>
</dbReference>
<dbReference type="Pfam" id="PF13639">
    <property type="entry name" value="zf-RING_2"/>
    <property type="match status" value="1"/>
</dbReference>
<dbReference type="InterPro" id="IPR056711">
    <property type="entry name" value="DUF7809"/>
</dbReference>
<dbReference type="SMART" id="SM00184">
    <property type="entry name" value="RING"/>
    <property type="match status" value="1"/>
</dbReference>
<keyword evidence="1 3" id="KW-0863">Zinc-finger</keyword>
<dbReference type="HOGENOM" id="CLU_007994_1_0_1"/>
<dbReference type="Pfam" id="PF25100">
    <property type="entry name" value="DUF7809"/>
    <property type="match status" value="1"/>
</dbReference>
<protein>
    <submittedName>
        <fullName evidence="7">RING-type domain-containing protein</fullName>
    </submittedName>
</protein>
<accession>O45195</accession>
<dbReference type="InParanoid" id="O45195"/>
<dbReference type="eggNOG" id="ENOG502SVYK">
    <property type="taxonomic scope" value="Eukaryota"/>
</dbReference>
<dbReference type="PhylomeDB" id="O45195"/>
<dbReference type="InterPro" id="IPR013083">
    <property type="entry name" value="Znf_RING/FYVE/PHD"/>
</dbReference>
<organism evidence="7 8">
    <name type="scientific">Caenorhabditis elegans</name>
    <dbReference type="NCBI Taxonomy" id="6239"/>
    <lineage>
        <taxon>Eukaryota</taxon>
        <taxon>Metazoa</taxon>
        <taxon>Ecdysozoa</taxon>
        <taxon>Nematoda</taxon>
        <taxon>Chromadorea</taxon>
        <taxon>Rhabditida</taxon>
        <taxon>Rhabditina</taxon>
        <taxon>Rhabditomorpha</taxon>
        <taxon>Rhabditoidea</taxon>
        <taxon>Rhabditidae</taxon>
        <taxon>Peloderinae</taxon>
        <taxon>Caenorhabditis</taxon>
    </lineage>
</organism>
<feature type="coiled-coil region" evidence="4">
    <location>
        <begin position="729"/>
        <end position="763"/>
    </location>
</feature>
<proteinExistence type="predicted"/>
<evidence type="ECO:0000313" key="9">
    <source>
        <dbReference type="WormBase" id="T22B2.1"/>
    </source>
</evidence>
<dbReference type="GeneID" id="188716"/>
<sequence length="955" mass="111736">MFIDPVEFFMISSTSLKKLICHYFPKELLPTKWECTDKNPLKNIQNLIDASNGKLMVYGSAREIYDNLNLFRRFPGSHHKFQFDTTEVYTKEPIFYQSMKRIPYIYKQDYFVILQSIISTSPLRKFETEFSLATITAYLKMKELSLPALNEMVPYCAVSAALLQTGIQDIQHKFNDYLENPLLQLEFKKHTFEELFVQWKQINPLFEMESIHDSLQDLLKKFIARNPIRDNEDVFKRVFAWSQLVVLQLDIFVRDCETLFKPKPSTKPIVRIFDDKPNKLIMAYELLDAMKQAQMDVSKLEEEVLEMPELSTFTYQQVASRISPQDMRTIEFVITPITVAKYAATPIPTINKGEYCILASDFLFNLLGNMITAKKMFQRIEPSQLNVIREFFNFVDNHFDFTYGIQFIDLELVEMINSELDTFHRMLTISSKGPSDIRDRQQEGFTKTDLSNELKHLKLDLIFPEICELSEFYFVHLTKTLKIEKLSTSDVYGIVEHLQIDCLARRFPKLAEFIHSQLVCSRIFGYQCQKCFQPKEPKVAGVEAVEIESKKELTIDDSAETMKRKITLEFANKVKETLAQLSDLKNEKPKKSKKQKPSQQLVPEKVKSNPDPCQKCFRTSEYHNKTKEDFRLEKIETKRLRKALKESQKESEEKSQNIAEKDQEMLLLKEHVESIQREFLKYKSDMNNVNNETIRLQTTQLLEHQQALAQKSLEVIEQKDEILHLKAQNQSQQTVIAQQEKSIKSLKEKSQQLEEKRSITNNTQRLLEETEIIHKILVDTLKAQEIFESESPLNKITVMTSRICETSQDPETKSIAKREFRYFARQIEGYRRSLKKRINSMKNETIRSDDIPELREFPTFSDEFVKAYKDTLKKDAPLICAPLLKLPETIKSDELDDKECLVCLEDMVKNQDTVKCSTCKRQYHTTCVQKWFKIKRICPTCNAGLLDENEFPALS</sequence>
<dbReference type="Gene3D" id="3.30.40.10">
    <property type="entry name" value="Zinc/RING finger domain, C3HC4 (zinc finger)"/>
    <property type="match status" value="1"/>
</dbReference>
<dbReference type="FunCoup" id="O45195">
    <property type="interactions" value="1"/>
</dbReference>
<feature type="coiled-coil region" evidence="4">
    <location>
        <begin position="637"/>
        <end position="692"/>
    </location>
</feature>
<dbReference type="PROSITE" id="PS50089">
    <property type="entry name" value="ZF_RING_2"/>
    <property type="match status" value="1"/>
</dbReference>
<dbReference type="AGR" id="WB:WBGene00020665"/>
<evidence type="ECO:0000256" key="1">
    <source>
        <dbReference type="ARBA" id="ARBA00022771"/>
    </source>
</evidence>
<reference evidence="7 8" key="1">
    <citation type="journal article" date="1998" name="Science">
        <title>Genome sequence of the nematode C. elegans: a platform for investigating biology.</title>
        <authorList>
            <consortium name="The C. elegans sequencing consortium"/>
            <person name="Sulson J.E."/>
            <person name="Waterston R."/>
        </authorList>
    </citation>
    <scope>NUCLEOTIDE SEQUENCE [LARGE SCALE GENOMIC DNA]</scope>
    <source>
        <strain evidence="7 8">Bristol N2</strain>
    </source>
</reference>
<evidence type="ECO:0000256" key="5">
    <source>
        <dbReference type="SAM" id="MobiDB-lite"/>
    </source>
</evidence>
<dbReference type="PaxDb" id="6239-T22B2.1"/>
<keyword evidence="2" id="KW-0862">Zinc</keyword>
<dbReference type="WormBase" id="T22B2.1">
    <property type="protein sequence ID" value="CE13928"/>
    <property type="gene ID" value="WBGene00020665"/>
</dbReference>
<dbReference type="Proteomes" id="UP000001940">
    <property type="component" value="Chromosome X"/>
</dbReference>
<dbReference type="GO" id="GO:0045087">
    <property type="term" value="P:innate immune response"/>
    <property type="evidence" value="ECO:0000318"/>
    <property type="project" value="GO_Central"/>
</dbReference>
<feature type="domain" description="RING-type" evidence="6">
    <location>
        <begin position="900"/>
        <end position="942"/>
    </location>
</feature>
<evidence type="ECO:0000259" key="6">
    <source>
        <dbReference type="PROSITE" id="PS50089"/>
    </source>
</evidence>
<dbReference type="EMBL" id="BX284606">
    <property type="protein sequence ID" value="CCD71422.1"/>
    <property type="molecule type" value="Genomic_DNA"/>
</dbReference>
<dbReference type="PIR" id="T33040">
    <property type="entry name" value="T33040"/>
</dbReference>
<keyword evidence="1 3" id="KW-0479">Metal-binding</keyword>
<feature type="region of interest" description="Disordered" evidence="5">
    <location>
        <begin position="581"/>
        <end position="610"/>
    </location>
</feature>
<evidence type="ECO:0000256" key="3">
    <source>
        <dbReference type="PROSITE-ProRule" id="PRU00175"/>
    </source>
</evidence>
<evidence type="ECO:0000256" key="2">
    <source>
        <dbReference type="ARBA" id="ARBA00022833"/>
    </source>
</evidence>
<keyword evidence="8" id="KW-1185">Reference proteome</keyword>
<evidence type="ECO:0000256" key="4">
    <source>
        <dbReference type="SAM" id="Coils"/>
    </source>
</evidence>
<dbReference type="KEGG" id="cel:CELE_T22B2.1"/>
<dbReference type="PANTHER" id="PTHR21447">
    <property type="entry name" value="RING-TYPE DOMAIN-CONTAINING PROTEIN-RELATED"/>
    <property type="match status" value="1"/>
</dbReference>
<dbReference type="PANTHER" id="PTHR21447:SF11">
    <property type="entry name" value="RING-TYPE DOMAIN-CONTAINING PROTEIN"/>
    <property type="match status" value="1"/>
</dbReference>
<evidence type="ECO:0000313" key="7">
    <source>
        <dbReference type="EMBL" id="CCD71422.1"/>
    </source>
</evidence>
<dbReference type="OrthoDB" id="5874541at2759"/>
<evidence type="ECO:0000313" key="8">
    <source>
        <dbReference type="Proteomes" id="UP000001940"/>
    </source>
</evidence>
<dbReference type="InterPro" id="IPR001841">
    <property type="entry name" value="Znf_RING"/>
</dbReference>
<name>O45195_CAEEL</name>
<dbReference type="OMA" id="PRTHYSI"/>
<gene>
    <name evidence="7" type="ORF">CELE_T22B2.1</name>
    <name evidence="7 9" type="ORF">T22B2.1</name>
</gene>
<keyword evidence="4" id="KW-0175">Coiled coil</keyword>
<dbReference type="GO" id="GO:0008270">
    <property type="term" value="F:zinc ion binding"/>
    <property type="evidence" value="ECO:0007669"/>
    <property type="project" value="UniProtKB-KW"/>
</dbReference>
<dbReference type="CTD" id="188716"/>
<dbReference type="STRING" id="6239.T22B2.1.1"/>
<dbReference type="SUPFAM" id="SSF57850">
    <property type="entry name" value="RING/U-box"/>
    <property type="match status" value="1"/>
</dbReference>
<dbReference type="UCSC" id="T22B2.1">
    <property type="organism name" value="c. elegans"/>
</dbReference>
<dbReference type="SMR" id="O45195"/>
<dbReference type="AlphaFoldDB" id="O45195"/>
<dbReference type="Bgee" id="WBGene00020665">
    <property type="expression patterns" value="Expressed in embryo and 2 other cell types or tissues"/>
</dbReference>